<accession>A0A0A9ADZ6</accession>
<name>A0A0A9ADZ6_ARUDO</name>
<protein>
    <submittedName>
        <fullName evidence="2">Uncharacterized protein</fullName>
    </submittedName>
</protein>
<keyword evidence="1" id="KW-0812">Transmembrane</keyword>
<dbReference type="EMBL" id="GBRH01252568">
    <property type="protein sequence ID" value="JAD45327.1"/>
    <property type="molecule type" value="Transcribed_RNA"/>
</dbReference>
<reference evidence="2" key="2">
    <citation type="journal article" date="2015" name="Data Brief">
        <title>Shoot transcriptome of the giant reed, Arundo donax.</title>
        <authorList>
            <person name="Barrero R.A."/>
            <person name="Guerrero F.D."/>
            <person name="Moolhuijzen P."/>
            <person name="Goolsby J.A."/>
            <person name="Tidwell J."/>
            <person name="Bellgard S.E."/>
            <person name="Bellgard M.I."/>
        </authorList>
    </citation>
    <scope>NUCLEOTIDE SEQUENCE</scope>
    <source>
        <tissue evidence="2">Shoot tissue taken approximately 20 cm above the soil surface</tissue>
    </source>
</reference>
<evidence type="ECO:0000256" key="1">
    <source>
        <dbReference type="SAM" id="Phobius"/>
    </source>
</evidence>
<feature type="transmembrane region" description="Helical" evidence="1">
    <location>
        <begin position="58"/>
        <end position="79"/>
    </location>
</feature>
<evidence type="ECO:0000313" key="2">
    <source>
        <dbReference type="EMBL" id="JAD45327.1"/>
    </source>
</evidence>
<keyword evidence="1" id="KW-0472">Membrane</keyword>
<organism evidence="2">
    <name type="scientific">Arundo donax</name>
    <name type="common">Giant reed</name>
    <name type="synonym">Donax arundinaceus</name>
    <dbReference type="NCBI Taxonomy" id="35708"/>
    <lineage>
        <taxon>Eukaryota</taxon>
        <taxon>Viridiplantae</taxon>
        <taxon>Streptophyta</taxon>
        <taxon>Embryophyta</taxon>
        <taxon>Tracheophyta</taxon>
        <taxon>Spermatophyta</taxon>
        <taxon>Magnoliopsida</taxon>
        <taxon>Liliopsida</taxon>
        <taxon>Poales</taxon>
        <taxon>Poaceae</taxon>
        <taxon>PACMAD clade</taxon>
        <taxon>Arundinoideae</taxon>
        <taxon>Arundineae</taxon>
        <taxon>Arundo</taxon>
    </lineage>
</organism>
<proteinExistence type="predicted"/>
<dbReference type="AlphaFoldDB" id="A0A0A9ADZ6"/>
<keyword evidence="1" id="KW-1133">Transmembrane helix</keyword>
<sequence length="89" mass="9928">MALGPASAEENKGEILALVRGRGRVVWFLQWWWRWRWCHGGQLGGGQVADLPSPPLSLSLNLSSLSLSLLVGFFGFWLMRWASGRSCLV</sequence>
<reference evidence="2" key="1">
    <citation type="submission" date="2014-09" db="EMBL/GenBank/DDBJ databases">
        <authorList>
            <person name="Magalhaes I.L.F."/>
            <person name="Oliveira U."/>
            <person name="Santos F.R."/>
            <person name="Vidigal T.H.D.A."/>
            <person name="Brescovit A.D."/>
            <person name="Santos A.J."/>
        </authorList>
    </citation>
    <scope>NUCLEOTIDE SEQUENCE</scope>
    <source>
        <tissue evidence="2">Shoot tissue taken approximately 20 cm above the soil surface</tissue>
    </source>
</reference>